<proteinExistence type="inferred from homology"/>
<dbReference type="Gene3D" id="2.160.10.10">
    <property type="entry name" value="Hexapeptide repeat proteins"/>
    <property type="match status" value="1"/>
</dbReference>
<dbReference type="AlphaFoldDB" id="A0A1F7JD38"/>
<comment type="similarity">
    <text evidence="1">Belongs to the transferase hexapeptide repeat family.</text>
</comment>
<dbReference type="InterPro" id="IPR018357">
    <property type="entry name" value="Hexapep_transf_CS"/>
</dbReference>
<name>A0A1F7JD38_9BACT</name>
<evidence type="ECO:0000313" key="4">
    <source>
        <dbReference type="EMBL" id="OGK53533.1"/>
    </source>
</evidence>
<comment type="caution">
    <text evidence="4">The sequence shown here is derived from an EMBL/GenBank/DDBJ whole genome shotgun (WGS) entry which is preliminary data.</text>
</comment>
<dbReference type="EMBL" id="MGAV01000018">
    <property type="protein sequence ID" value="OGK53533.1"/>
    <property type="molecule type" value="Genomic_DNA"/>
</dbReference>
<evidence type="ECO:0000256" key="3">
    <source>
        <dbReference type="ARBA" id="ARBA00022737"/>
    </source>
</evidence>
<gene>
    <name evidence="4" type="ORF">A3H78_04895</name>
</gene>
<evidence type="ECO:0008006" key="6">
    <source>
        <dbReference type="Google" id="ProtNLM"/>
    </source>
</evidence>
<dbReference type="GO" id="GO:0005829">
    <property type="term" value="C:cytosol"/>
    <property type="evidence" value="ECO:0007669"/>
    <property type="project" value="TreeGrafter"/>
</dbReference>
<evidence type="ECO:0000256" key="2">
    <source>
        <dbReference type="ARBA" id="ARBA00022679"/>
    </source>
</evidence>
<dbReference type="Proteomes" id="UP000177418">
    <property type="component" value="Unassembled WGS sequence"/>
</dbReference>
<keyword evidence="2" id="KW-0808">Transferase</keyword>
<dbReference type="InterPro" id="IPR011004">
    <property type="entry name" value="Trimer_LpxA-like_sf"/>
</dbReference>
<dbReference type="GO" id="GO:0008374">
    <property type="term" value="F:O-acyltransferase activity"/>
    <property type="evidence" value="ECO:0007669"/>
    <property type="project" value="TreeGrafter"/>
</dbReference>
<accession>A0A1F7JD38</accession>
<keyword evidence="3" id="KW-0677">Repeat</keyword>
<evidence type="ECO:0000256" key="1">
    <source>
        <dbReference type="ARBA" id="ARBA00007274"/>
    </source>
</evidence>
<evidence type="ECO:0000313" key="5">
    <source>
        <dbReference type="Proteomes" id="UP000177418"/>
    </source>
</evidence>
<dbReference type="InterPro" id="IPR001451">
    <property type="entry name" value="Hexapep"/>
</dbReference>
<protein>
    <recommendedName>
        <fullName evidence="6">Acetyltransferase</fullName>
    </recommendedName>
</protein>
<dbReference type="Pfam" id="PF14602">
    <property type="entry name" value="Hexapep_2"/>
    <property type="match status" value="1"/>
</dbReference>
<organism evidence="4 5">
    <name type="scientific">Candidatus Roizmanbacteria bacterium RIFCSPLOWO2_02_FULL_36_11</name>
    <dbReference type="NCBI Taxonomy" id="1802071"/>
    <lineage>
        <taxon>Bacteria</taxon>
        <taxon>Candidatus Roizmaniibacteriota</taxon>
    </lineage>
</organism>
<dbReference type="CDD" id="cd04647">
    <property type="entry name" value="LbH_MAT_like"/>
    <property type="match status" value="1"/>
</dbReference>
<dbReference type="SUPFAM" id="SSF51161">
    <property type="entry name" value="Trimeric LpxA-like enzymes"/>
    <property type="match status" value="1"/>
</dbReference>
<dbReference type="PANTHER" id="PTHR23416:SF23">
    <property type="entry name" value="ACETYLTRANSFERASE C18B11.09C-RELATED"/>
    <property type="match status" value="1"/>
</dbReference>
<dbReference type="PANTHER" id="PTHR23416">
    <property type="entry name" value="SIALIC ACID SYNTHASE-RELATED"/>
    <property type="match status" value="1"/>
</dbReference>
<sequence length="180" mass="20001">MIKALKEIGFQKAMRFVYLTIINAIFNHCLFPFFRVFILRLFGANIGKNCVMHNVQFYNYYHNGFSSLKIADNCFLGNEVMIDLAGKVILSNHVTLSNRSFILTHTNVGFKEHPLQKYIKKNTKTTVFDNGCFIGVGSIIMPGVKIGKESVVGAGSVVTVDVPPRSVVAGSPAKIIKKLK</sequence>
<reference evidence="4 5" key="1">
    <citation type="journal article" date="2016" name="Nat. Commun.">
        <title>Thousands of microbial genomes shed light on interconnected biogeochemical processes in an aquifer system.</title>
        <authorList>
            <person name="Anantharaman K."/>
            <person name="Brown C.T."/>
            <person name="Hug L.A."/>
            <person name="Sharon I."/>
            <person name="Castelle C.J."/>
            <person name="Probst A.J."/>
            <person name="Thomas B.C."/>
            <person name="Singh A."/>
            <person name="Wilkins M.J."/>
            <person name="Karaoz U."/>
            <person name="Brodie E.L."/>
            <person name="Williams K.H."/>
            <person name="Hubbard S.S."/>
            <person name="Banfield J.F."/>
        </authorList>
    </citation>
    <scope>NUCLEOTIDE SEQUENCE [LARGE SCALE GENOMIC DNA]</scope>
</reference>
<dbReference type="InterPro" id="IPR051159">
    <property type="entry name" value="Hexapeptide_acetyltransf"/>
</dbReference>
<dbReference type="PROSITE" id="PS00101">
    <property type="entry name" value="HEXAPEP_TRANSFERASES"/>
    <property type="match status" value="1"/>
</dbReference>